<accession>A0ABD5RTV6</accession>
<evidence type="ECO:0000259" key="2">
    <source>
        <dbReference type="Pfam" id="PF26237"/>
    </source>
</evidence>
<evidence type="ECO:0000313" key="4">
    <source>
        <dbReference type="EMBL" id="MFC5973882.1"/>
    </source>
</evidence>
<feature type="domain" description="DUF8054" evidence="2">
    <location>
        <begin position="226"/>
        <end position="264"/>
    </location>
</feature>
<dbReference type="Pfam" id="PF26238">
    <property type="entry name" value="DUF8054_M"/>
    <property type="match status" value="1"/>
</dbReference>
<dbReference type="InterPro" id="IPR058775">
    <property type="entry name" value="DUF8054_M"/>
</dbReference>
<sequence>MESRFVEFVDSLRQPEYTGENRCLPCTVVNVAIGAVLALAAGRRDRRLGTAVAVGSAACIYLRGYLVPGTPELTKRYLPRRVLRWFGKDPLPTVDVDPDRGFDDPATLERTLLAVGALEETADGSDLRLTDAFAERWRGAMADVDREAVRGRLAAALDCDPEQFGARQDGVVLRADHRVVAQWPSEAALVADAAAADLLAERIDGWGDLATVQRTVFLSGLRLFAEDCPDGGGVETDSDVVESCCSQVDVFVVRCADSGERLLEQPVE</sequence>
<feature type="domain" description="DUF8054" evidence="3">
    <location>
        <begin position="108"/>
        <end position="223"/>
    </location>
</feature>
<dbReference type="Proteomes" id="UP001596099">
    <property type="component" value="Unassembled WGS sequence"/>
</dbReference>
<dbReference type="AlphaFoldDB" id="A0ABD5RTV6"/>
<protein>
    <submittedName>
        <fullName evidence="4">Uncharacterized protein</fullName>
    </submittedName>
</protein>
<gene>
    <name evidence="4" type="ORF">ACFPYI_21370</name>
</gene>
<dbReference type="RefSeq" id="WP_247421683.1">
    <property type="nucleotide sequence ID" value="NZ_JALLGW010000006.1"/>
</dbReference>
<reference evidence="4 5" key="1">
    <citation type="journal article" date="2019" name="Int. J. Syst. Evol. Microbiol.">
        <title>The Global Catalogue of Microorganisms (GCM) 10K type strain sequencing project: providing services to taxonomists for standard genome sequencing and annotation.</title>
        <authorList>
            <consortium name="The Broad Institute Genomics Platform"/>
            <consortium name="The Broad Institute Genome Sequencing Center for Infectious Disease"/>
            <person name="Wu L."/>
            <person name="Ma J."/>
        </authorList>
    </citation>
    <scope>NUCLEOTIDE SEQUENCE [LARGE SCALE GENOMIC DNA]</scope>
    <source>
        <strain evidence="4 5">CGMCC 1.12543</strain>
    </source>
</reference>
<organism evidence="4 5">
    <name type="scientific">Halomarina salina</name>
    <dbReference type="NCBI Taxonomy" id="1872699"/>
    <lineage>
        <taxon>Archaea</taxon>
        <taxon>Methanobacteriati</taxon>
        <taxon>Methanobacteriota</taxon>
        <taxon>Stenosarchaea group</taxon>
        <taxon>Halobacteria</taxon>
        <taxon>Halobacteriales</taxon>
        <taxon>Natronomonadaceae</taxon>
        <taxon>Halomarina</taxon>
    </lineage>
</organism>
<dbReference type="InterPro" id="IPR058674">
    <property type="entry name" value="DUF8054_N"/>
</dbReference>
<keyword evidence="5" id="KW-1185">Reference proteome</keyword>
<feature type="domain" description="DUF8054" evidence="1">
    <location>
        <begin position="9"/>
        <end position="89"/>
    </location>
</feature>
<proteinExistence type="predicted"/>
<dbReference type="InterPro" id="IPR058675">
    <property type="entry name" value="DUF8054_C"/>
</dbReference>
<evidence type="ECO:0000259" key="3">
    <source>
        <dbReference type="Pfam" id="PF26238"/>
    </source>
</evidence>
<evidence type="ECO:0000259" key="1">
    <source>
        <dbReference type="Pfam" id="PF26236"/>
    </source>
</evidence>
<dbReference type="EMBL" id="JBHSQH010000008">
    <property type="protein sequence ID" value="MFC5973882.1"/>
    <property type="molecule type" value="Genomic_DNA"/>
</dbReference>
<comment type="caution">
    <text evidence="4">The sequence shown here is derived from an EMBL/GenBank/DDBJ whole genome shotgun (WGS) entry which is preliminary data.</text>
</comment>
<name>A0ABD5RTV6_9EURY</name>
<evidence type="ECO:0000313" key="5">
    <source>
        <dbReference type="Proteomes" id="UP001596099"/>
    </source>
</evidence>
<dbReference type="Pfam" id="PF26237">
    <property type="entry name" value="DUF8054_C"/>
    <property type="match status" value="1"/>
</dbReference>
<dbReference type="Pfam" id="PF26236">
    <property type="entry name" value="DUF8054_N"/>
    <property type="match status" value="1"/>
</dbReference>